<dbReference type="Proteomes" id="UP000316429">
    <property type="component" value="Unassembled WGS sequence"/>
</dbReference>
<evidence type="ECO:0000256" key="1">
    <source>
        <dbReference type="SAM" id="SignalP"/>
    </source>
</evidence>
<dbReference type="AlphaFoldDB" id="A0A504TTJ6"/>
<name>A0A504TTJ6_9HYPH</name>
<proteinExistence type="predicted"/>
<comment type="caution">
    <text evidence="2">The sequence shown here is derived from an EMBL/GenBank/DDBJ whole genome shotgun (WGS) entry which is preliminary data.</text>
</comment>
<organism evidence="2 3">
    <name type="scientific">Rhizobium glycinendophyticum</name>
    <dbReference type="NCBI Taxonomy" id="2589807"/>
    <lineage>
        <taxon>Bacteria</taxon>
        <taxon>Pseudomonadati</taxon>
        <taxon>Pseudomonadota</taxon>
        <taxon>Alphaproteobacteria</taxon>
        <taxon>Hyphomicrobiales</taxon>
        <taxon>Rhizobiaceae</taxon>
        <taxon>Rhizobium/Agrobacterium group</taxon>
        <taxon>Rhizobium</taxon>
    </lineage>
</organism>
<feature type="signal peptide" evidence="1">
    <location>
        <begin position="1"/>
        <end position="20"/>
    </location>
</feature>
<sequence length="226" mass="24558">MRMSNIGLLLLLLSAGPTSADNNTYNGPFYMCPDAHGEEQKSLFRTIDITGMPMRIEGLGETRLLGYGAQIAASRSSEVMKDGDPVDKAFEKLFGTPNIMSGDENSRQLMAACFATQPPPKGDTDGPFVFMPGFLAHGDATLPSLDSVTIPPQTYLVVSYNGTTADIGNFRFTMTEEFWPKTAPILGLERADGPNLMIWAPGLRGNVAQAQLELWTPIKPFKINPP</sequence>
<evidence type="ECO:0000313" key="3">
    <source>
        <dbReference type="Proteomes" id="UP000316429"/>
    </source>
</evidence>
<protein>
    <submittedName>
        <fullName evidence="2">Uncharacterized protein</fullName>
    </submittedName>
</protein>
<evidence type="ECO:0000313" key="2">
    <source>
        <dbReference type="EMBL" id="TPP06068.1"/>
    </source>
</evidence>
<dbReference type="EMBL" id="VFYP01000004">
    <property type="protein sequence ID" value="TPP06068.1"/>
    <property type="molecule type" value="Genomic_DNA"/>
</dbReference>
<dbReference type="RefSeq" id="WP_140831389.1">
    <property type="nucleotide sequence ID" value="NZ_VFYP01000004.1"/>
</dbReference>
<dbReference type="SUPFAM" id="SSF55136">
    <property type="entry name" value="Probable bacterial effector-binding domain"/>
    <property type="match status" value="1"/>
</dbReference>
<gene>
    <name evidence="2" type="ORF">FJQ55_20315</name>
</gene>
<dbReference type="Gene3D" id="3.20.80.10">
    <property type="entry name" value="Regulatory factor, effector binding domain"/>
    <property type="match status" value="1"/>
</dbReference>
<reference evidence="2 3" key="1">
    <citation type="submission" date="2019-06" db="EMBL/GenBank/DDBJ databases">
        <title>Rhizobium sp. CL12 isolated from roots of soybean.</title>
        <authorList>
            <person name="Wang C."/>
        </authorList>
    </citation>
    <scope>NUCLEOTIDE SEQUENCE [LARGE SCALE GENOMIC DNA]</scope>
    <source>
        <strain evidence="2 3">CL12</strain>
    </source>
</reference>
<keyword evidence="1" id="KW-0732">Signal</keyword>
<keyword evidence="3" id="KW-1185">Reference proteome</keyword>
<accession>A0A504TTJ6</accession>
<dbReference type="InterPro" id="IPR011256">
    <property type="entry name" value="Reg_factor_effector_dom_sf"/>
</dbReference>
<feature type="chain" id="PRO_5021189032" evidence="1">
    <location>
        <begin position="21"/>
        <end position="226"/>
    </location>
</feature>